<dbReference type="EMBL" id="BSXT01001186">
    <property type="protein sequence ID" value="GMF39769.1"/>
    <property type="molecule type" value="Genomic_DNA"/>
</dbReference>
<comment type="caution">
    <text evidence="1">The sequence shown here is derived from an EMBL/GenBank/DDBJ whole genome shotgun (WGS) entry which is preliminary data.</text>
</comment>
<evidence type="ECO:0000313" key="2">
    <source>
        <dbReference type="Proteomes" id="UP001165121"/>
    </source>
</evidence>
<dbReference type="Proteomes" id="UP001165121">
    <property type="component" value="Unassembled WGS sequence"/>
</dbReference>
<keyword evidence="2" id="KW-1185">Reference proteome</keyword>
<name>A0A9W6XJ40_9STRA</name>
<protein>
    <submittedName>
        <fullName evidence="1">Unnamed protein product</fullName>
    </submittedName>
</protein>
<gene>
    <name evidence="1" type="ORF">Pfra01_001194400</name>
</gene>
<dbReference type="AlphaFoldDB" id="A0A9W6XJ40"/>
<evidence type="ECO:0000313" key="1">
    <source>
        <dbReference type="EMBL" id="GMF39769.1"/>
    </source>
</evidence>
<organism evidence="1 2">
    <name type="scientific">Phytophthora fragariaefolia</name>
    <dbReference type="NCBI Taxonomy" id="1490495"/>
    <lineage>
        <taxon>Eukaryota</taxon>
        <taxon>Sar</taxon>
        <taxon>Stramenopiles</taxon>
        <taxon>Oomycota</taxon>
        <taxon>Peronosporomycetes</taxon>
        <taxon>Peronosporales</taxon>
        <taxon>Peronosporaceae</taxon>
        <taxon>Phytophthora</taxon>
    </lineage>
</organism>
<proteinExistence type="predicted"/>
<accession>A0A9W6XJ40</accession>
<reference evidence="1" key="1">
    <citation type="submission" date="2023-04" db="EMBL/GenBank/DDBJ databases">
        <title>Phytophthora fragariaefolia NBRC 109709.</title>
        <authorList>
            <person name="Ichikawa N."/>
            <person name="Sato H."/>
            <person name="Tonouchi N."/>
        </authorList>
    </citation>
    <scope>NUCLEOTIDE SEQUENCE</scope>
    <source>
        <strain evidence="1">NBRC 109709</strain>
    </source>
</reference>
<dbReference type="OrthoDB" id="264532at2759"/>
<sequence length="143" mass="16079">MATVDAPFYETVPLSTRRHLAASVCFRVPFYREYVLWSGCVDARRSVAEKVGDLKRGGLQSLICSRDVGAWVGATEWKESGDPRGGHRGADAIAARRPHDLRQEAQGTHPLIAEVRRADRARIRVWGDRPLHALEVRLWYCNG</sequence>